<accession>A0A6H0XU23</accession>
<dbReference type="SUPFAM" id="SSF51182">
    <property type="entry name" value="RmlC-like cupins"/>
    <property type="match status" value="1"/>
</dbReference>
<dbReference type="PANTHER" id="PTHR40434:SF1">
    <property type="entry name" value="CUPIN TYPE-1 DOMAIN-CONTAINING PROTEIN"/>
    <property type="match status" value="1"/>
</dbReference>
<reference evidence="1 2" key="1">
    <citation type="journal article" date="2016" name="Sci. Rep.">
        <title>Peltaster fructicola genome reveals evolution from an invasive phytopathogen to an ectophytic parasite.</title>
        <authorList>
            <person name="Xu C."/>
            <person name="Chen H."/>
            <person name="Gleason M.L."/>
            <person name="Xu J.R."/>
            <person name="Liu H."/>
            <person name="Zhang R."/>
            <person name="Sun G."/>
        </authorList>
    </citation>
    <scope>NUCLEOTIDE SEQUENCE [LARGE SCALE GENOMIC DNA]</scope>
    <source>
        <strain evidence="1 2">LNHT1506</strain>
    </source>
</reference>
<protein>
    <recommendedName>
        <fullName evidence="3">Cupin 2 conserved barrel domain-containing protein</fullName>
    </recommendedName>
</protein>
<dbReference type="Gene3D" id="2.60.120.10">
    <property type="entry name" value="Jelly Rolls"/>
    <property type="match status" value="1"/>
</dbReference>
<keyword evidence="2" id="KW-1185">Reference proteome</keyword>
<dbReference type="InterPro" id="IPR011051">
    <property type="entry name" value="RmlC_Cupin_sf"/>
</dbReference>
<dbReference type="EMBL" id="CP051140">
    <property type="protein sequence ID" value="QIW98170.1"/>
    <property type="molecule type" value="Genomic_DNA"/>
</dbReference>
<evidence type="ECO:0000313" key="2">
    <source>
        <dbReference type="Proteomes" id="UP000503462"/>
    </source>
</evidence>
<proteinExistence type="predicted"/>
<dbReference type="OrthoDB" id="5270965at2759"/>
<dbReference type="PANTHER" id="PTHR40434">
    <property type="entry name" value="CUPIN_2 DOMAIN-CONTAINING PROTEIN"/>
    <property type="match status" value="1"/>
</dbReference>
<dbReference type="Proteomes" id="UP000503462">
    <property type="component" value="Chromosome 2"/>
</dbReference>
<evidence type="ECO:0008006" key="3">
    <source>
        <dbReference type="Google" id="ProtNLM"/>
    </source>
</evidence>
<sequence length="93" mass="10488">MTQTHAEAEAQVRGWGFKHVFTWTDGPNAHYAPHTHSGLTTHLILRGELTVTYPDDKQPTKETFGPGARLDVDARRRHEVWMGNEGCTYVIGE</sequence>
<dbReference type="InterPro" id="IPR014710">
    <property type="entry name" value="RmlC-like_jellyroll"/>
</dbReference>
<name>A0A6H0XU23_9PEZI</name>
<dbReference type="AlphaFoldDB" id="A0A6H0XU23"/>
<organism evidence="1 2">
    <name type="scientific">Peltaster fructicola</name>
    <dbReference type="NCBI Taxonomy" id="286661"/>
    <lineage>
        <taxon>Eukaryota</taxon>
        <taxon>Fungi</taxon>
        <taxon>Dikarya</taxon>
        <taxon>Ascomycota</taxon>
        <taxon>Pezizomycotina</taxon>
        <taxon>Dothideomycetes</taxon>
        <taxon>Dothideomycetes incertae sedis</taxon>
        <taxon>Peltaster</taxon>
    </lineage>
</organism>
<evidence type="ECO:0000313" key="1">
    <source>
        <dbReference type="EMBL" id="QIW98170.1"/>
    </source>
</evidence>
<gene>
    <name evidence="1" type="ORF">AMS68_003688</name>
</gene>